<dbReference type="GO" id="GO:0047733">
    <property type="term" value="F:CDP-glucose 4,6-dehydratase activity"/>
    <property type="evidence" value="ECO:0007669"/>
    <property type="project" value="UniProtKB-EC"/>
</dbReference>
<proteinExistence type="predicted"/>
<dbReference type="EC" id="4.2.1.45" evidence="3"/>
<evidence type="ECO:0000256" key="1">
    <source>
        <dbReference type="SAM" id="MobiDB-lite"/>
    </source>
</evidence>
<dbReference type="Pfam" id="PF16363">
    <property type="entry name" value="GDP_Man_Dehyd"/>
    <property type="match status" value="1"/>
</dbReference>
<dbReference type="Proteomes" id="UP000308430">
    <property type="component" value="Unassembled WGS sequence"/>
</dbReference>
<gene>
    <name evidence="3" type="primary">rfbG</name>
    <name evidence="3" type="ORF">E6C76_08930</name>
</gene>
<dbReference type="EMBL" id="SSOC01000003">
    <property type="protein sequence ID" value="THF65967.1"/>
    <property type="molecule type" value="Genomic_DNA"/>
</dbReference>
<dbReference type="InterPro" id="IPR013445">
    <property type="entry name" value="CDP_4_6_deHydtase"/>
</dbReference>
<name>A0A4S4B2Q3_9RHOO</name>
<dbReference type="SUPFAM" id="SSF51735">
    <property type="entry name" value="NAD(P)-binding Rossmann-fold domains"/>
    <property type="match status" value="1"/>
</dbReference>
<organism evidence="3 4">
    <name type="scientific">Pseudothauera nasutitermitis</name>
    <dbReference type="NCBI Taxonomy" id="2565930"/>
    <lineage>
        <taxon>Bacteria</taxon>
        <taxon>Pseudomonadati</taxon>
        <taxon>Pseudomonadota</taxon>
        <taxon>Betaproteobacteria</taxon>
        <taxon>Rhodocyclales</taxon>
        <taxon>Zoogloeaceae</taxon>
        <taxon>Pseudothauera</taxon>
    </lineage>
</organism>
<feature type="compositionally biased region" description="Basic residues" evidence="1">
    <location>
        <begin position="96"/>
        <end position="105"/>
    </location>
</feature>
<reference evidence="3 4" key="1">
    <citation type="submission" date="2019-04" db="EMBL/GenBank/DDBJ databases">
        <title>Azoarcus nasutitermitis sp. nov. isolated from termite nest.</title>
        <authorList>
            <person name="Lin S.-Y."/>
            <person name="Hameed A."/>
            <person name="Hsu Y.-H."/>
            <person name="Young C.-C."/>
        </authorList>
    </citation>
    <scope>NUCLEOTIDE SEQUENCE [LARGE SCALE GENOMIC DNA]</scope>
    <source>
        <strain evidence="3 4">CC-YHH838</strain>
    </source>
</reference>
<dbReference type="NCBIfam" id="TIGR02622">
    <property type="entry name" value="CDP_4_6_dhtase"/>
    <property type="match status" value="1"/>
</dbReference>
<keyword evidence="4" id="KW-1185">Reference proteome</keyword>
<dbReference type="Gene3D" id="3.90.25.10">
    <property type="entry name" value="UDP-galactose 4-epimerase, domain 1"/>
    <property type="match status" value="1"/>
</dbReference>
<dbReference type="PANTHER" id="PTHR43000">
    <property type="entry name" value="DTDP-D-GLUCOSE 4,6-DEHYDRATASE-RELATED"/>
    <property type="match status" value="1"/>
</dbReference>
<keyword evidence="3" id="KW-0456">Lyase</keyword>
<dbReference type="AlphaFoldDB" id="A0A4S4B2Q3"/>
<dbReference type="InterPro" id="IPR016040">
    <property type="entry name" value="NAD(P)-bd_dom"/>
</dbReference>
<dbReference type="OrthoDB" id="9779041at2"/>
<protein>
    <submittedName>
        <fullName evidence="3">CDP-glucose 4,6-dehydratase</fullName>
        <ecNumber evidence="3">4.2.1.45</ecNumber>
    </submittedName>
</protein>
<feature type="compositionally biased region" description="Basic residues" evidence="1">
    <location>
        <begin position="112"/>
        <end position="133"/>
    </location>
</feature>
<feature type="region of interest" description="Disordered" evidence="1">
    <location>
        <begin position="1"/>
        <end position="31"/>
    </location>
</feature>
<dbReference type="Gene3D" id="3.40.50.720">
    <property type="entry name" value="NAD(P)-binding Rossmann-like Domain"/>
    <property type="match status" value="1"/>
</dbReference>
<evidence type="ECO:0000313" key="3">
    <source>
        <dbReference type="EMBL" id="THF65967.1"/>
    </source>
</evidence>
<comment type="caution">
    <text evidence="3">The sequence shown here is derived from an EMBL/GenBank/DDBJ whole genome shotgun (WGS) entry which is preliminary data.</text>
</comment>
<sequence>MRHPRRRLRHPDQRRIPSQAQAHGGDRRASDHLAHHESAIHPGHPRVHRLPGVQGLSPQGILRQLFPAHVGRHLRHAQQPDGRAQQARRALAGHPGGHRRTHHDRRPSAPHPRLRRHRHLLLHLRRRAGRHRSGGAARTPPRARLPRHRDGRAAARALRCPDPGRRAGERLPGKTAGGRRLDQWRFLHAGTHGLRLHRRRPHHLGAAAHAAPCRRTAARGLHPPRLLAGHGYGARQGLPGTTLAGQKGPVAHLGLNAGFWHGRRVLVTGHTGFKGGWLSLWLQTLGAEVHGFALPPGTQPSLFEAAGVAGGMAHRIGDLRDAGAIQAALCDAQPDIVFHLAAQPLVRESYRDPVGTLATNVLGSVHLFEAIRQAPSVRALLVVTSDKCYQNQEWPWPYRENEALGGRDPYSASKACQEIITAAWRDSFLGERVAVASARAGNVIGGGDGSADRLIPDALRAWSAGQALQLRYPQAVRPWQYHLDALAGYLMLGAELLAGRGHGAWNFGPADTDALTVEAVLQALARHWGDNPGWRCEPSPQPHEAGMLRLDSSKARQELGWRSRYGVDDSLAAIAAWHRAWQAGTGMRAFSLRQIDDYQNAEQ</sequence>
<dbReference type="CDD" id="cd05252">
    <property type="entry name" value="CDP_GD_SDR_e"/>
    <property type="match status" value="1"/>
</dbReference>
<evidence type="ECO:0000313" key="4">
    <source>
        <dbReference type="Proteomes" id="UP000308430"/>
    </source>
</evidence>
<evidence type="ECO:0000259" key="2">
    <source>
        <dbReference type="Pfam" id="PF16363"/>
    </source>
</evidence>
<feature type="region of interest" description="Disordered" evidence="1">
    <location>
        <begin position="74"/>
        <end position="154"/>
    </location>
</feature>
<feature type="domain" description="NAD(P)-binding" evidence="2">
    <location>
        <begin position="266"/>
        <end position="571"/>
    </location>
</feature>
<dbReference type="InterPro" id="IPR036291">
    <property type="entry name" value="NAD(P)-bd_dom_sf"/>
</dbReference>
<accession>A0A4S4B2Q3</accession>